<dbReference type="Pfam" id="PF00867">
    <property type="entry name" value="XPG_I"/>
    <property type="match status" value="1"/>
</dbReference>
<proteinExistence type="predicted"/>
<dbReference type="PANTHER" id="PTHR11081:SF75">
    <property type="entry name" value="ENDONUCLEASE, PUTATIVE (AFU_ORTHOLOGUE AFUA_3G13260)-RELATED"/>
    <property type="match status" value="1"/>
</dbReference>
<evidence type="ECO:0000313" key="3">
    <source>
        <dbReference type="Proteomes" id="UP001219525"/>
    </source>
</evidence>
<dbReference type="CDD" id="cd09870">
    <property type="entry name" value="PIN_YEN1"/>
    <property type="match status" value="1"/>
</dbReference>
<dbReference type="InterPro" id="IPR036279">
    <property type="entry name" value="5-3_exonuclease_C_sf"/>
</dbReference>
<dbReference type="GO" id="GO:0006281">
    <property type="term" value="P:DNA repair"/>
    <property type="evidence" value="ECO:0007669"/>
    <property type="project" value="UniProtKB-ARBA"/>
</dbReference>
<organism evidence="2 3">
    <name type="scientific">Mycena pura</name>
    <dbReference type="NCBI Taxonomy" id="153505"/>
    <lineage>
        <taxon>Eukaryota</taxon>
        <taxon>Fungi</taxon>
        <taxon>Dikarya</taxon>
        <taxon>Basidiomycota</taxon>
        <taxon>Agaricomycotina</taxon>
        <taxon>Agaricomycetes</taxon>
        <taxon>Agaricomycetidae</taxon>
        <taxon>Agaricales</taxon>
        <taxon>Marasmiineae</taxon>
        <taxon>Mycenaceae</taxon>
        <taxon>Mycena</taxon>
    </lineage>
</organism>
<dbReference type="SUPFAM" id="SSF88723">
    <property type="entry name" value="PIN domain-like"/>
    <property type="match status" value="1"/>
</dbReference>
<accession>A0AAD6UZ63</accession>
<dbReference type="PRINTS" id="PR00853">
    <property type="entry name" value="XPGRADSUPER"/>
</dbReference>
<dbReference type="PANTHER" id="PTHR11081">
    <property type="entry name" value="FLAP ENDONUCLEASE FAMILY MEMBER"/>
    <property type="match status" value="1"/>
</dbReference>
<dbReference type="SUPFAM" id="SSF47807">
    <property type="entry name" value="5' to 3' exonuclease, C-terminal subdomain"/>
    <property type="match status" value="1"/>
</dbReference>
<dbReference type="Gene3D" id="3.40.50.1010">
    <property type="entry name" value="5'-nuclease"/>
    <property type="match status" value="1"/>
</dbReference>
<dbReference type="Gene3D" id="1.10.150.20">
    <property type="entry name" value="5' to 3' exonuclease, C-terminal subdomain"/>
    <property type="match status" value="1"/>
</dbReference>
<sequence length="314" mass="35434">RIFFNKLCRFLYLPTKFIFVFDGTQKPSMKRNKRTQVQEMWTHVHPLIHAFGFETHTAPGEGEAELAHMNSKGIIDAVLTMDGDAFVFGAETLAHLLHRTTSNAASVYRSSDIYQMPAINLNHNGLILFALLVGNDYNTKGLPGCGPTLARTISVSEQFADRLMKTFETVTHASTLHIALEEWKADICQFLRSHGKKSVAKNWPDDFPSFDVLQQLIRPATSWSTPANETPRRPVPLPPSLTRLAAAHEALLGSTHAQISKTFQNNIFEPYAFSAIFSVQIFFHFCCWKANLGLRSPERCSMMQQKHFELRLAP</sequence>
<dbReference type="AlphaFoldDB" id="A0AAD6UZ63"/>
<gene>
    <name evidence="2" type="ORF">GGX14DRAFT_374128</name>
</gene>
<dbReference type="InterPro" id="IPR006084">
    <property type="entry name" value="XPG/Rad2"/>
</dbReference>
<comment type="caution">
    <text evidence="2">The sequence shown here is derived from an EMBL/GenBank/DDBJ whole genome shotgun (WGS) entry which is preliminary data.</text>
</comment>
<dbReference type="InterPro" id="IPR029060">
    <property type="entry name" value="PIN-like_dom_sf"/>
</dbReference>
<evidence type="ECO:0000313" key="2">
    <source>
        <dbReference type="EMBL" id="KAJ7198507.1"/>
    </source>
</evidence>
<reference evidence="2" key="1">
    <citation type="submission" date="2023-03" db="EMBL/GenBank/DDBJ databases">
        <title>Massive genome expansion in bonnet fungi (Mycena s.s.) driven by repeated elements and novel gene families across ecological guilds.</title>
        <authorList>
            <consortium name="Lawrence Berkeley National Laboratory"/>
            <person name="Harder C.B."/>
            <person name="Miyauchi S."/>
            <person name="Viragh M."/>
            <person name="Kuo A."/>
            <person name="Thoen E."/>
            <person name="Andreopoulos B."/>
            <person name="Lu D."/>
            <person name="Skrede I."/>
            <person name="Drula E."/>
            <person name="Henrissat B."/>
            <person name="Morin E."/>
            <person name="Kohler A."/>
            <person name="Barry K."/>
            <person name="LaButti K."/>
            <person name="Morin E."/>
            <person name="Salamov A."/>
            <person name="Lipzen A."/>
            <person name="Mereny Z."/>
            <person name="Hegedus B."/>
            <person name="Baldrian P."/>
            <person name="Stursova M."/>
            <person name="Weitz H."/>
            <person name="Taylor A."/>
            <person name="Grigoriev I.V."/>
            <person name="Nagy L.G."/>
            <person name="Martin F."/>
            <person name="Kauserud H."/>
        </authorList>
    </citation>
    <scope>NUCLEOTIDE SEQUENCE</scope>
    <source>
        <strain evidence="2">9144</strain>
    </source>
</reference>
<name>A0AAD6UZ63_9AGAR</name>
<feature type="non-terminal residue" evidence="2">
    <location>
        <position position="314"/>
    </location>
</feature>
<dbReference type="SMART" id="SM00484">
    <property type="entry name" value="XPGI"/>
    <property type="match status" value="1"/>
</dbReference>
<evidence type="ECO:0000259" key="1">
    <source>
        <dbReference type="SMART" id="SM00484"/>
    </source>
</evidence>
<dbReference type="EMBL" id="JARJCW010000072">
    <property type="protein sequence ID" value="KAJ7198507.1"/>
    <property type="molecule type" value="Genomic_DNA"/>
</dbReference>
<feature type="domain" description="XPG-I" evidence="1">
    <location>
        <begin position="49"/>
        <end position="119"/>
    </location>
</feature>
<dbReference type="Proteomes" id="UP001219525">
    <property type="component" value="Unassembled WGS sequence"/>
</dbReference>
<protein>
    <submittedName>
        <fullName evidence="2">PIN domain-like protein</fullName>
    </submittedName>
</protein>
<keyword evidence="3" id="KW-1185">Reference proteome</keyword>
<dbReference type="InterPro" id="IPR006086">
    <property type="entry name" value="XPG-I_dom"/>
</dbReference>
<dbReference type="GO" id="GO:0017108">
    <property type="term" value="F:5'-flap endonuclease activity"/>
    <property type="evidence" value="ECO:0007669"/>
    <property type="project" value="TreeGrafter"/>
</dbReference>